<proteinExistence type="predicted"/>
<dbReference type="EMBL" id="GG663381">
    <property type="protein sequence ID" value="EEH02821.1"/>
    <property type="molecule type" value="Genomic_DNA"/>
</dbReference>
<keyword evidence="2" id="KW-1185">Reference proteome</keyword>
<evidence type="ECO:0000313" key="2">
    <source>
        <dbReference type="Proteomes" id="UP000001631"/>
    </source>
</evidence>
<dbReference type="GeneID" id="69041947"/>
<dbReference type="VEuPathDB" id="FungiDB:I7I50_05329"/>
<dbReference type="HOGENOM" id="CLU_1602233_0_0_1"/>
<name>C0P0K1_AJECG</name>
<dbReference type="InParanoid" id="C0P0K1"/>
<dbReference type="Proteomes" id="UP000001631">
    <property type="component" value="Unassembled WGS sequence"/>
</dbReference>
<dbReference type="RefSeq" id="XP_045283302.1">
    <property type="nucleotide sequence ID" value="XM_045435980.1"/>
</dbReference>
<reference evidence="1" key="1">
    <citation type="submission" date="2009-02" db="EMBL/GenBank/DDBJ databases">
        <title>The Genome Sequence of Ajellomyces capsulatus strain G186AR.</title>
        <authorList>
            <consortium name="The Broad Institute Genome Sequencing Platform"/>
            <person name="Champion M."/>
            <person name="Cuomo C."/>
            <person name="Ma L.-J."/>
            <person name="Henn M.R."/>
            <person name="Sil A."/>
            <person name="Goldman B."/>
            <person name="Young S.K."/>
            <person name="Kodira C.D."/>
            <person name="Zeng Q."/>
            <person name="Koehrsen M."/>
            <person name="Alvarado L."/>
            <person name="Berlin A."/>
            <person name="Borenstein D."/>
            <person name="Chen Z."/>
            <person name="Engels R."/>
            <person name="Freedman E."/>
            <person name="Gellesch M."/>
            <person name="Goldberg J."/>
            <person name="Griggs A."/>
            <person name="Gujja S."/>
            <person name="Heiman D."/>
            <person name="Hepburn T."/>
            <person name="Howarth C."/>
            <person name="Jen D."/>
            <person name="Larson L."/>
            <person name="Lewis B."/>
            <person name="Mehta T."/>
            <person name="Park D."/>
            <person name="Pearson M."/>
            <person name="Roberts A."/>
            <person name="Saif S."/>
            <person name="Shea T."/>
            <person name="Shenoy N."/>
            <person name="Sisk P."/>
            <person name="Stolte C."/>
            <person name="Sykes S."/>
            <person name="Walk T."/>
            <person name="White J."/>
            <person name="Yandava C."/>
            <person name="Klein B."/>
            <person name="McEwen J.G."/>
            <person name="Puccia R."/>
            <person name="Goldman G.H."/>
            <person name="Felipe M.S."/>
            <person name="Nino-Vega G."/>
            <person name="San-Blas G."/>
            <person name="Taylor J."/>
            <person name="Mendoza L."/>
            <person name="Galagan J."/>
            <person name="Nusbaum C."/>
            <person name="Birren B."/>
        </authorList>
    </citation>
    <scope>NUCLEOTIDE SEQUENCE</scope>
    <source>
        <strain evidence="1">G186AR</strain>
    </source>
</reference>
<organism evidence="1 2">
    <name type="scientific">Ajellomyces capsulatus (strain G186AR / H82 / ATCC MYA-2454 / RMSCC 2432)</name>
    <name type="common">Darling's disease fungus</name>
    <name type="synonym">Histoplasma capsulatum</name>
    <dbReference type="NCBI Taxonomy" id="447093"/>
    <lineage>
        <taxon>Eukaryota</taxon>
        <taxon>Fungi</taxon>
        <taxon>Dikarya</taxon>
        <taxon>Ascomycota</taxon>
        <taxon>Pezizomycotina</taxon>
        <taxon>Eurotiomycetes</taxon>
        <taxon>Eurotiomycetidae</taxon>
        <taxon>Onygenales</taxon>
        <taxon>Ajellomycetaceae</taxon>
        <taxon>Histoplasma</taxon>
    </lineage>
</organism>
<gene>
    <name evidence="1" type="ORF">HCBG_08931</name>
</gene>
<dbReference type="AlphaFoldDB" id="C0P0K1"/>
<evidence type="ECO:0000313" key="1">
    <source>
        <dbReference type="EMBL" id="EEH02821.1"/>
    </source>
</evidence>
<accession>C0P0K1</accession>
<protein>
    <submittedName>
        <fullName evidence="1">Uncharacterized protein</fullName>
    </submittedName>
</protein>
<sequence length="166" mass="18902">MKISARHGAHVSHQVSAFYFSQSPNQNIETFPADPPVKRESEKMSYLMDKETWKSFDWPIFSHSLSARQRSYFDDLESEISFILYDRTRMLFLEGFNCISISLMRKKLELVWGTHWLLAMGGEHCGELIGLSGSKYFQNPSARLTSCEDVKNGQQARGGNKLGAKG</sequence>